<dbReference type="PROSITE" id="PS51885">
    <property type="entry name" value="NEPRILYSIN"/>
    <property type="match status" value="1"/>
</dbReference>
<feature type="domain" description="Peptidase M13 C-terminal" evidence="1">
    <location>
        <begin position="3"/>
        <end position="116"/>
    </location>
</feature>
<dbReference type="Proteomes" id="UP000821837">
    <property type="component" value="Unassembled WGS sequence"/>
</dbReference>
<dbReference type="PANTHER" id="PTHR11733">
    <property type="entry name" value="ZINC METALLOPROTEASE FAMILY M13 NEPRILYSIN-RELATED"/>
    <property type="match status" value="1"/>
</dbReference>
<evidence type="ECO:0000259" key="1">
    <source>
        <dbReference type="Pfam" id="PF01431"/>
    </source>
</evidence>
<sequence length="121" mass="14071">MTQLNGSTVSESVFEESAAIMPAFKAFHQLLNVFRIWQRDFRLMNAEHLSSDKLFFIYYVLDNCVKANQDYMMYQMYGTNQAFVKQRVMLALKNSREFSRVFGCQEGSPMNPQQKCIAWGG</sequence>
<dbReference type="AlphaFoldDB" id="A0A9D4PV64"/>
<name>A0A9D4PV64_RHISA</name>
<dbReference type="Pfam" id="PF01431">
    <property type="entry name" value="Peptidase_M13"/>
    <property type="match status" value="1"/>
</dbReference>
<dbReference type="VEuPathDB" id="VectorBase:RSAN_043604"/>
<proteinExistence type="predicted"/>
<dbReference type="InterPro" id="IPR024079">
    <property type="entry name" value="MetalloPept_cat_dom_sf"/>
</dbReference>
<dbReference type="SUPFAM" id="SSF55486">
    <property type="entry name" value="Metalloproteases ('zincins'), catalytic domain"/>
    <property type="match status" value="1"/>
</dbReference>
<reference evidence="2" key="1">
    <citation type="journal article" date="2020" name="Cell">
        <title>Large-Scale Comparative Analyses of Tick Genomes Elucidate Their Genetic Diversity and Vector Capacities.</title>
        <authorList>
            <consortium name="Tick Genome and Microbiome Consortium (TIGMIC)"/>
            <person name="Jia N."/>
            <person name="Wang J."/>
            <person name="Shi W."/>
            <person name="Du L."/>
            <person name="Sun Y."/>
            <person name="Zhan W."/>
            <person name="Jiang J.F."/>
            <person name="Wang Q."/>
            <person name="Zhang B."/>
            <person name="Ji P."/>
            <person name="Bell-Sakyi L."/>
            <person name="Cui X.M."/>
            <person name="Yuan T.T."/>
            <person name="Jiang B.G."/>
            <person name="Yang W.F."/>
            <person name="Lam T.T."/>
            <person name="Chang Q.C."/>
            <person name="Ding S.J."/>
            <person name="Wang X.J."/>
            <person name="Zhu J.G."/>
            <person name="Ruan X.D."/>
            <person name="Zhao L."/>
            <person name="Wei J.T."/>
            <person name="Ye R.Z."/>
            <person name="Que T.C."/>
            <person name="Du C.H."/>
            <person name="Zhou Y.H."/>
            <person name="Cheng J.X."/>
            <person name="Dai P.F."/>
            <person name="Guo W.B."/>
            <person name="Han X.H."/>
            <person name="Huang E.J."/>
            <person name="Li L.F."/>
            <person name="Wei W."/>
            <person name="Gao Y.C."/>
            <person name="Liu J.Z."/>
            <person name="Shao H.Z."/>
            <person name="Wang X."/>
            <person name="Wang C.C."/>
            <person name="Yang T.C."/>
            <person name="Huo Q.B."/>
            <person name="Li W."/>
            <person name="Chen H.Y."/>
            <person name="Chen S.E."/>
            <person name="Zhou L.G."/>
            <person name="Ni X.B."/>
            <person name="Tian J.H."/>
            <person name="Sheng Y."/>
            <person name="Liu T."/>
            <person name="Pan Y.S."/>
            <person name="Xia L.Y."/>
            <person name="Li J."/>
            <person name="Zhao F."/>
            <person name="Cao W.C."/>
        </authorList>
    </citation>
    <scope>NUCLEOTIDE SEQUENCE</scope>
    <source>
        <strain evidence="2">Rsan-2018</strain>
    </source>
</reference>
<dbReference type="GO" id="GO:0005886">
    <property type="term" value="C:plasma membrane"/>
    <property type="evidence" value="ECO:0007669"/>
    <property type="project" value="TreeGrafter"/>
</dbReference>
<keyword evidence="3" id="KW-1185">Reference proteome</keyword>
<accession>A0A9D4PV64</accession>
<dbReference type="Gene3D" id="3.40.390.10">
    <property type="entry name" value="Collagenase (Catalytic Domain)"/>
    <property type="match status" value="1"/>
</dbReference>
<gene>
    <name evidence="2" type="ORF">HPB52_003907</name>
</gene>
<reference evidence="2" key="2">
    <citation type="submission" date="2021-09" db="EMBL/GenBank/DDBJ databases">
        <authorList>
            <person name="Jia N."/>
            <person name="Wang J."/>
            <person name="Shi W."/>
            <person name="Du L."/>
            <person name="Sun Y."/>
            <person name="Zhan W."/>
            <person name="Jiang J."/>
            <person name="Wang Q."/>
            <person name="Zhang B."/>
            <person name="Ji P."/>
            <person name="Sakyi L.B."/>
            <person name="Cui X."/>
            <person name="Yuan T."/>
            <person name="Jiang B."/>
            <person name="Yang W."/>
            <person name="Lam T.T.-Y."/>
            <person name="Chang Q."/>
            <person name="Ding S."/>
            <person name="Wang X."/>
            <person name="Zhu J."/>
            <person name="Ruan X."/>
            <person name="Zhao L."/>
            <person name="Wei J."/>
            <person name="Que T."/>
            <person name="Du C."/>
            <person name="Cheng J."/>
            <person name="Dai P."/>
            <person name="Han X."/>
            <person name="Huang E."/>
            <person name="Gao Y."/>
            <person name="Liu J."/>
            <person name="Shao H."/>
            <person name="Ye R."/>
            <person name="Li L."/>
            <person name="Wei W."/>
            <person name="Wang X."/>
            <person name="Wang C."/>
            <person name="Huo Q."/>
            <person name="Li W."/>
            <person name="Guo W."/>
            <person name="Chen H."/>
            <person name="Chen S."/>
            <person name="Zhou L."/>
            <person name="Zhou L."/>
            <person name="Ni X."/>
            <person name="Tian J."/>
            <person name="Zhou Y."/>
            <person name="Sheng Y."/>
            <person name="Liu T."/>
            <person name="Pan Y."/>
            <person name="Xia L."/>
            <person name="Li J."/>
            <person name="Zhao F."/>
            <person name="Cao W."/>
        </authorList>
    </citation>
    <scope>NUCLEOTIDE SEQUENCE</scope>
    <source>
        <strain evidence="2">Rsan-2018</strain>
        <tissue evidence="2">Larvae</tissue>
    </source>
</reference>
<dbReference type="GO" id="GO:0004222">
    <property type="term" value="F:metalloendopeptidase activity"/>
    <property type="evidence" value="ECO:0007669"/>
    <property type="project" value="InterPro"/>
</dbReference>
<protein>
    <recommendedName>
        <fullName evidence="1">Peptidase M13 C-terminal domain-containing protein</fullName>
    </recommendedName>
</protein>
<evidence type="ECO:0000313" key="3">
    <source>
        <dbReference type="Proteomes" id="UP000821837"/>
    </source>
</evidence>
<comment type="caution">
    <text evidence="2">The sequence shown here is derived from an EMBL/GenBank/DDBJ whole genome shotgun (WGS) entry which is preliminary data.</text>
</comment>
<dbReference type="GO" id="GO:0016485">
    <property type="term" value="P:protein processing"/>
    <property type="evidence" value="ECO:0007669"/>
    <property type="project" value="TreeGrafter"/>
</dbReference>
<dbReference type="EMBL" id="JABSTV010001250">
    <property type="protein sequence ID" value="KAH7955814.1"/>
    <property type="molecule type" value="Genomic_DNA"/>
</dbReference>
<dbReference type="PANTHER" id="PTHR11733:SF241">
    <property type="entry name" value="GH26575P-RELATED"/>
    <property type="match status" value="1"/>
</dbReference>
<dbReference type="InterPro" id="IPR000718">
    <property type="entry name" value="Peptidase_M13"/>
</dbReference>
<organism evidence="2 3">
    <name type="scientific">Rhipicephalus sanguineus</name>
    <name type="common">Brown dog tick</name>
    <name type="synonym">Ixodes sanguineus</name>
    <dbReference type="NCBI Taxonomy" id="34632"/>
    <lineage>
        <taxon>Eukaryota</taxon>
        <taxon>Metazoa</taxon>
        <taxon>Ecdysozoa</taxon>
        <taxon>Arthropoda</taxon>
        <taxon>Chelicerata</taxon>
        <taxon>Arachnida</taxon>
        <taxon>Acari</taxon>
        <taxon>Parasitiformes</taxon>
        <taxon>Ixodida</taxon>
        <taxon>Ixodoidea</taxon>
        <taxon>Ixodidae</taxon>
        <taxon>Rhipicephalinae</taxon>
        <taxon>Rhipicephalus</taxon>
        <taxon>Rhipicephalus</taxon>
    </lineage>
</organism>
<evidence type="ECO:0000313" key="2">
    <source>
        <dbReference type="EMBL" id="KAH7955814.1"/>
    </source>
</evidence>
<dbReference type="InterPro" id="IPR018497">
    <property type="entry name" value="Peptidase_M13_C"/>
</dbReference>